<name>A0ABR9V156_9CHRO</name>
<dbReference type="SMART" id="SM00382">
    <property type="entry name" value="AAA"/>
    <property type="match status" value="1"/>
</dbReference>
<dbReference type="InterPro" id="IPR027417">
    <property type="entry name" value="P-loop_NTPase"/>
</dbReference>
<evidence type="ECO:0000313" key="3">
    <source>
        <dbReference type="Proteomes" id="UP000654604"/>
    </source>
</evidence>
<sequence>MPYFSQDTIFNAINQLSNIKYIGGKQGNIDTLPIYLFLSKLGINSDTWIDSTKLYSNKDLGQKIIYELGGCFDLEIEEVETQWCLFFTRFSESNRQFYNPKSNFNQIFSRVKDTIDNSISDHLLEKGKEKNYRLKNVFFKNILNMYEQKYPLDALSVWLYRSYEFEEENVNIRQIREYFYEDYKINYDLAKKLFNLQESIILKFSKEKTKAEEYRQYLNIDKLVKFTQKQDKSSNINQEYKIQLASDSTYLNNYMKFDQNKLYSLLEKHKQLILTGVPGTGKSFLIDQLSAKYQETVKIQFHQNYSYQDFVIGKTIKNNSVEYVEGILIQLLRKIEQDQKNKDKHKYLLVIDEINRGNISAIFGELLYALDRDKTINIILGDSGDTYPIFIPENLHIVGTMNTADRSIALVDFAIRRRFLFIEMQPDYELIDQLSTFNDQHLLGDFLQKINNNIKHYFNTEDYQIGHSYFIKSLETKGKFYNWISEDLYEIIQYKIIPMLVEYAHGDKSVIPNILGKKIYLTSPSELEESIKEFLNEDTKD</sequence>
<dbReference type="Proteomes" id="UP000654604">
    <property type="component" value="Unassembled WGS sequence"/>
</dbReference>
<dbReference type="InterPro" id="IPR011704">
    <property type="entry name" value="ATPase_dyneun-rel_AAA"/>
</dbReference>
<dbReference type="Gene3D" id="3.40.50.300">
    <property type="entry name" value="P-loop containing nucleotide triphosphate hydrolases"/>
    <property type="match status" value="1"/>
</dbReference>
<comment type="caution">
    <text evidence="2">The sequence shown here is derived from an EMBL/GenBank/DDBJ whole genome shotgun (WGS) entry which is preliminary data.</text>
</comment>
<evidence type="ECO:0000313" key="2">
    <source>
        <dbReference type="EMBL" id="MBE9221612.1"/>
    </source>
</evidence>
<gene>
    <name evidence="2" type="ORF">IQ215_02780</name>
</gene>
<dbReference type="PANTHER" id="PTHR37291:SF1">
    <property type="entry name" value="TYPE IV METHYL-DIRECTED RESTRICTION ENZYME ECOKMCRB SUBUNIT"/>
    <property type="match status" value="1"/>
</dbReference>
<dbReference type="SUPFAM" id="SSF52540">
    <property type="entry name" value="P-loop containing nucleoside triphosphate hydrolases"/>
    <property type="match status" value="1"/>
</dbReference>
<reference evidence="2 3" key="1">
    <citation type="submission" date="2020-10" db="EMBL/GenBank/DDBJ databases">
        <authorList>
            <person name="Castelo-Branco R."/>
            <person name="Eusebio N."/>
            <person name="Adriana R."/>
            <person name="Vieira A."/>
            <person name="Brugerolle De Fraissinette N."/>
            <person name="Rezende De Castro R."/>
            <person name="Schneider M.P."/>
            <person name="Vasconcelos V."/>
            <person name="Leao P.N."/>
        </authorList>
    </citation>
    <scope>NUCLEOTIDE SEQUENCE [LARGE SCALE GENOMIC DNA]</scope>
    <source>
        <strain evidence="2 3">LEGE 03274</strain>
    </source>
</reference>
<accession>A0ABR9V156</accession>
<protein>
    <submittedName>
        <fullName evidence="2">AAA family ATPase</fullName>
    </submittedName>
</protein>
<feature type="domain" description="AAA+ ATPase" evidence="1">
    <location>
        <begin position="268"/>
        <end position="429"/>
    </location>
</feature>
<evidence type="ECO:0000259" key="1">
    <source>
        <dbReference type="SMART" id="SM00382"/>
    </source>
</evidence>
<dbReference type="Pfam" id="PF07728">
    <property type="entry name" value="AAA_5"/>
    <property type="match status" value="1"/>
</dbReference>
<dbReference type="PANTHER" id="PTHR37291">
    <property type="entry name" value="5-METHYLCYTOSINE-SPECIFIC RESTRICTION ENZYME B"/>
    <property type="match status" value="1"/>
</dbReference>
<dbReference type="InterPro" id="IPR003593">
    <property type="entry name" value="AAA+_ATPase"/>
</dbReference>
<dbReference type="EMBL" id="JADEWC010000004">
    <property type="protein sequence ID" value="MBE9221612.1"/>
    <property type="molecule type" value="Genomic_DNA"/>
</dbReference>
<dbReference type="RefSeq" id="WP_193799801.1">
    <property type="nucleotide sequence ID" value="NZ_JADEWC010000004.1"/>
</dbReference>
<keyword evidence="3" id="KW-1185">Reference proteome</keyword>
<organism evidence="2 3">
    <name type="scientific">Cyanobacterium stanieri LEGE 03274</name>
    <dbReference type="NCBI Taxonomy" id="1828756"/>
    <lineage>
        <taxon>Bacteria</taxon>
        <taxon>Bacillati</taxon>
        <taxon>Cyanobacteriota</taxon>
        <taxon>Cyanophyceae</taxon>
        <taxon>Oscillatoriophycideae</taxon>
        <taxon>Chroococcales</taxon>
        <taxon>Geminocystaceae</taxon>
        <taxon>Cyanobacterium</taxon>
    </lineage>
</organism>
<proteinExistence type="predicted"/>
<dbReference type="InterPro" id="IPR052934">
    <property type="entry name" value="Methyl-DNA_Rec/Restrict_Enz"/>
</dbReference>